<feature type="compositionally biased region" description="Basic and acidic residues" evidence="1">
    <location>
        <begin position="12"/>
        <end position="25"/>
    </location>
</feature>
<organism evidence="4 5">
    <name type="scientific">Mytilus coruscus</name>
    <name type="common">Sea mussel</name>
    <dbReference type="NCBI Taxonomy" id="42192"/>
    <lineage>
        <taxon>Eukaryota</taxon>
        <taxon>Metazoa</taxon>
        <taxon>Spiralia</taxon>
        <taxon>Lophotrochozoa</taxon>
        <taxon>Mollusca</taxon>
        <taxon>Bivalvia</taxon>
        <taxon>Autobranchia</taxon>
        <taxon>Pteriomorphia</taxon>
        <taxon>Mytilida</taxon>
        <taxon>Mytiloidea</taxon>
        <taxon>Mytilidae</taxon>
        <taxon>Mytilinae</taxon>
        <taxon>Mytilus</taxon>
    </lineage>
</organism>
<dbReference type="InterPro" id="IPR009030">
    <property type="entry name" value="Growth_fac_rcpt_cys_sf"/>
</dbReference>
<dbReference type="Proteomes" id="UP000507470">
    <property type="component" value="Unassembled WGS sequence"/>
</dbReference>
<reference evidence="4 5" key="1">
    <citation type="submission" date="2020-06" db="EMBL/GenBank/DDBJ databases">
        <authorList>
            <person name="Li R."/>
            <person name="Bekaert M."/>
        </authorList>
    </citation>
    <scope>NUCLEOTIDE SEQUENCE [LARGE SCALE GENOMIC DNA]</scope>
    <source>
        <strain evidence="5">wild</strain>
    </source>
</reference>
<evidence type="ECO:0000256" key="2">
    <source>
        <dbReference type="SAM" id="Phobius"/>
    </source>
</evidence>
<accession>A0A6J7ZUK7</accession>
<keyword evidence="5" id="KW-1185">Reference proteome</keyword>
<feature type="domain" description="Tyrosine-protein kinase ephrin type A/B receptor-like" evidence="3">
    <location>
        <begin position="224"/>
        <end position="263"/>
    </location>
</feature>
<dbReference type="Pfam" id="PF07699">
    <property type="entry name" value="Ephrin_rec_like"/>
    <property type="match status" value="1"/>
</dbReference>
<dbReference type="InterPro" id="IPR011641">
    <property type="entry name" value="Tyr-kin_ephrin_A/B_rcpt-like"/>
</dbReference>
<protein>
    <recommendedName>
        <fullName evidence="3">Tyrosine-protein kinase ephrin type A/B receptor-like domain-containing protein</fullName>
    </recommendedName>
</protein>
<proteinExistence type="predicted"/>
<dbReference type="SMART" id="SM01411">
    <property type="entry name" value="Ephrin_rec_like"/>
    <property type="match status" value="1"/>
</dbReference>
<dbReference type="EMBL" id="CACVKT020000001">
    <property type="protein sequence ID" value="CAC5354908.1"/>
    <property type="molecule type" value="Genomic_DNA"/>
</dbReference>
<feature type="transmembrane region" description="Helical" evidence="2">
    <location>
        <begin position="269"/>
        <end position="290"/>
    </location>
</feature>
<sequence>MSQDQVTVTRNPKQDIRLHSPQQRERQLVNNEKEELQRQKIALNNTQEITHDSDIELQTPYKLKNASTLKIRYTASYSNLICDISASSDDAASVINNVVNAASEKAECILNGTCKISVVEITNCTAHSQEKRELTNVEAGFNIEYECDSKRYGSEKCHHMLLHAFESMVKQTSEKLLDSEIENVVYPIDPNSLSVEDTVVCEAGMVPVDYRCVPCSKGRYEDNGNCNLCDVGSYQDNTGSQRCHNCPDGRSTLGMGSTNAEDCSDVVNGMVIGLVCSFGLLLLIVVGFTLRRTLRKSPKIVDYTFNGAKTSGFEAKAVFNSNELRALKVKEMSNKK</sequence>
<dbReference type="OrthoDB" id="6158247at2759"/>
<evidence type="ECO:0000313" key="4">
    <source>
        <dbReference type="EMBL" id="CAC5354908.1"/>
    </source>
</evidence>
<name>A0A6J7ZUK7_MYTCO</name>
<evidence type="ECO:0000256" key="1">
    <source>
        <dbReference type="SAM" id="MobiDB-lite"/>
    </source>
</evidence>
<feature type="compositionally biased region" description="Polar residues" evidence="1">
    <location>
        <begin position="1"/>
        <end position="11"/>
    </location>
</feature>
<keyword evidence="2" id="KW-1133">Transmembrane helix</keyword>
<keyword evidence="2" id="KW-0812">Transmembrane</keyword>
<evidence type="ECO:0000259" key="3">
    <source>
        <dbReference type="Pfam" id="PF07699"/>
    </source>
</evidence>
<dbReference type="SUPFAM" id="SSF57184">
    <property type="entry name" value="Growth factor receptor domain"/>
    <property type="match status" value="1"/>
</dbReference>
<feature type="region of interest" description="Disordered" evidence="1">
    <location>
        <begin position="1"/>
        <end position="25"/>
    </location>
</feature>
<dbReference type="AlphaFoldDB" id="A0A6J7ZUK7"/>
<evidence type="ECO:0000313" key="5">
    <source>
        <dbReference type="Proteomes" id="UP000507470"/>
    </source>
</evidence>
<keyword evidence="2" id="KW-0472">Membrane</keyword>
<dbReference type="Gene3D" id="2.10.50.10">
    <property type="entry name" value="Tumor Necrosis Factor Receptor, subunit A, domain 2"/>
    <property type="match status" value="1"/>
</dbReference>
<gene>
    <name evidence="4" type="ORF">MCOR_47</name>
</gene>